<dbReference type="SUPFAM" id="SSF103473">
    <property type="entry name" value="MFS general substrate transporter"/>
    <property type="match status" value="2"/>
</dbReference>
<keyword evidence="2" id="KW-0813">Transport</keyword>
<reference evidence="10 13" key="2">
    <citation type="submission" date="2020-07" db="EMBL/GenBank/DDBJ databases">
        <title>Sequencing the genomes of 1000 actinobacteria strains.</title>
        <authorList>
            <person name="Klenk H.-P."/>
        </authorList>
    </citation>
    <scope>NUCLEOTIDE SEQUENCE [LARGE SCALE GENOMIC DNA]</scope>
    <source>
        <strain evidence="10 13">DSM 45117</strain>
    </source>
</reference>
<feature type="transmembrane region" description="Helical" evidence="8">
    <location>
        <begin position="122"/>
        <end position="139"/>
    </location>
</feature>
<feature type="transmembrane region" description="Helical" evidence="8">
    <location>
        <begin position="417"/>
        <end position="435"/>
    </location>
</feature>
<evidence type="ECO:0000313" key="10">
    <source>
        <dbReference type="EMBL" id="NYH83525.1"/>
    </source>
</evidence>
<feature type="region of interest" description="Disordered" evidence="7">
    <location>
        <begin position="1"/>
        <end position="36"/>
    </location>
</feature>
<keyword evidence="13" id="KW-1185">Reference proteome</keyword>
<feature type="transmembrane region" description="Helical" evidence="8">
    <location>
        <begin position="281"/>
        <end position="300"/>
    </location>
</feature>
<dbReference type="Proteomes" id="UP000533017">
    <property type="component" value="Unassembled WGS sequence"/>
</dbReference>
<accession>A0A1I2PV93</accession>
<reference evidence="11 12" key="1">
    <citation type="submission" date="2016-10" db="EMBL/GenBank/DDBJ databases">
        <authorList>
            <person name="de Groot N.N."/>
        </authorList>
    </citation>
    <scope>NUCLEOTIDE SEQUENCE [LARGE SCALE GENOMIC DNA]</scope>
    <source>
        <strain evidence="11 12">CPCC 202808</strain>
    </source>
</reference>
<evidence type="ECO:0000313" key="12">
    <source>
        <dbReference type="Proteomes" id="UP000199052"/>
    </source>
</evidence>
<feature type="compositionally biased region" description="Pro residues" evidence="7">
    <location>
        <begin position="1"/>
        <end position="10"/>
    </location>
</feature>
<dbReference type="GO" id="GO:0005886">
    <property type="term" value="C:plasma membrane"/>
    <property type="evidence" value="ECO:0007669"/>
    <property type="project" value="UniProtKB-SubCell"/>
</dbReference>
<evidence type="ECO:0000259" key="9">
    <source>
        <dbReference type="PROSITE" id="PS50850"/>
    </source>
</evidence>
<dbReference type="PROSITE" id="PS50850">
    <property type="entry name" value="MFS"/>
    <property type="match status" value="1"/>
</dbReference>
<evidence type="ECO:0000256" key="3">
    <source>
        <dbReference type="ARBA" id="ARBA00022475"/>
    </source>
</evidence>
<feature type="transmembrane region" description="Helical" evidence="8">
    <location>
        <begin position="392"/>
        <end position="411"/>
    </location>
</feature>
<dbReference type="RefSeq" id="WP_237768696.1">
    <property type="nucleotide sequence ID" value="NZ_FOOI01000004.1"/>
</dbReference>
<feature type="transmembrane region" description="Helical" evidence="8">
    <location>
        <begin position="560"/>
        <end position="584"/>
    </location>
</feature>
<dbReference type="CDD" id="cd17321">
    <property type="entry name" value="MFS_MMR_MDR_like"/>
    <property type="match status" value="1"/>
</dbReference>
<dbReference type="Pfam" id="PF07690">
    <property type="entry name" value="MFS_1"/>
    <property type="match status" value="1"/>
</dbReference>
<evidence type="ECO:0000256" key="6">
    <source>
        <dbReference type="ARBA" id="ARBA00023136"/>
    </source>
</evidence>
<feature type="transmembrane region" description="Helical" evidence="8">
    <location>
        <begin position="91"/>
        <end position="110"/>
    </location>
</feature>
<organism evidence="11 12">
    <name type="scientific">Actinopolymorpha cephalotaxi</name>
    <dbReference type="NCBI Taxonomy" id="504797"/>
    <lineage>
        <taxon>Bacteria</taxon>
        <taxon>Bacillati</taxon>
        <taxon>Actinomycetota</taxon>
        <taxon>Actinomycetes</taxon>
        <taxon>Propionibacteriales</taxon>
        <taxon>Actinopolymorphaceae</taxon>
        <taxon>Actinopolymorpha</taxon>
    </lineage>
</organism>
<dbReference type="InterPro" id="IPR011701">
    <property type="entry name" value="MFS"/>
</dbReference>
<keyword evidence="4 8" id="KW-0812">Transmembrane</keyword>
<evidence type="ECO:0000313" key="13">
    <source>
        <dbReference type="Proteomes" id="UP000533017"/>
    </source>
</evidence>
<dbReference type="STRING" id="504797.SAMN05421678_104223"/>
<gene>
    <name evidence="10" type="ORF">FHR37_002376</name>
    <name evidence="11" type="ORF">SAMN05421678_104223</name>
</gene>
<feature type="transmembrane region" description="Helical" evidence="8">
    <location>
        <begin position="461"/>
        <end position="482"/>
    </location>
</feature>
<feature type="transmembrane region" description="Helical" evidence="8">
    <location>
        <begin position="186"/>
        <end position="208"/>
    </location>
</feature>
<evidence type="ECO:0000256" key="8">
    <source>
        <dbReference type="SAM" id="Phobius"/>
    </source>
</evidence>
<evidence type="ECO:0000256" key="1">
    <source>
        <dbReference type="ARBA" id="ARBA00004651"/>
    </source>
</evidence>
<feature type="transmembrane region" description="Helical" evidence="8">
    <location>
        <begin position="55"/>
        <end position="79"/>
    </location>
</feature>
<evidence type="ECO:0000256" key="4">
    <source>
        <dbReference type="ARBA" id="ARBA00022692"/>
    </source>
</evidence>
<evidence type="ECO:0000313" key="11">
    <source>
        <dbReference type="EMBL" id="SFG17937.1"/>
    </source>
</evidence>
<feature type="domain" description="Major facilitator superfamily (MFS) profile" evidence="9">
    <location>
        <begin position="50"/>
        <end position="525"/>
    </location>
</feature>
<evidence type="ECO:0000256" key="7">
    <source>
        <dbReference type="SAM" id="MobiDB-lite"/>
    </source>
</evidence>
<feature type="transmembrane region" description="Helical" evidence="8">
    <location>
        <begin position="251"/>
        <end position="269"/>
    </location>
</feature>
<feature type="transmembrane region" description="Helical" evidence="8">
    <location>
        <begin position="361"/>
        <end position="380"/>
    </location>
</feature>
<dbReference type="InterPro" id="IPR036259">
    <property type="entry name" value="MFS_trans_sf"/>
</dbReference>
<keyword evidence="3" id="KW-1003">Cell membrane</keyword>
<dbReference type="GO" id="GO:0022857">
    <property type="term" value="F:transmembrane transporter activity"/>
    <property type="evidence" value="ECO:0007669"/>
    <property type="project" value="InterPro"/>
</dbReference>
<dbReference type="PANTHER" id="PTHR42718">
    <property type="entry name" value="MAJOR FACILITATOR SUPERFAMILY MULTIDRUG TRANSPORTER MFSC"/>
    <property type="match status" value="1"/>
</dbReference>
<dbReference type="PANTHER" id="PTHR42718:SF46">
    <property type="entry name" value="BLR6921 PROTEIN"/>
    <property type="match status" value="1"/>
</dbReference>
<feature type="transmembrane region" description="Helical" evidence="8">
    <location>
        <begin position="214"/>
        <end position="231"/>
    </location>
</feature>
<dbReference type="Proteomes" id="UP000199052">
    <property type="component" value="Unassembled WGS sequence"/>
</dbReference>
<dbReference type="Gene3D" id="1.20.1250.20">
    <property type="entry name" value="MFS general substrate transporter like domains"/>
    <property type="match status" value="2"/>
</dbReference>
<keyword evidence="6 8" id="KW-0472">Membrane</keyword>
<dbReference type="InterPro" id="IPR020846">
    <property type="entry name" value="MFS_dom"/>
</dbReference>
<proteinExistence type="predicted"/>
<dbReference type="EMBL" id="JACBZA010000001">
    <property type="protein sequence ID" value="NYH83525.1"/>
    <property type="molecule type" value="Genomic_DNA"/>
</dbReference>
<evidence type="ECO:0000256" key="5">
    <source>
        <dbReference type="ARBA" id="ARBA00022989"/>
    </source>
</evidence>
<dbReference type="AlphaFoldDB" id="A0A1I2PV93"/>
<feature type="transmembrane region" description="Helical" evidence="8">
    <location>
        <begin position="321"/>
        <end position="349"/>
    </location>
</feature>
<dbReference type="EMBL" id="FOOI01000004">
    <property type="protein sequence ID" value="SFG17937.1"/>
    <property type="molecule type" value="Genomic_DNA"/>
</dbReference>
<sequence>MSVPTNPPGNLPGDPTSGARGVRERDETSVRTAGRRARYEHDHPRYPWVALSNTTLGVLMATINSSIVIISLPAIFRGIQLDPLAPGNVSYLLWMIMGFLLVSAVLVVSLGRLGDMYGRVRIYSYGFVVFSVASVMLAVDPFVHSAGALWLIGWRVVQGVGGAMLFANSTAILTDAFPANRRGMALGINQVAAIAGSFLGLIIGGLLAEWHWRAVFWVSVPIGILGTIWSYRSLHELGERRRGSIDVAGNLTFALGLTAVLAAITYGIQPYGGHTMGWTSPWVLTGLIGGVALLVAFCVVESRVADPMFHLGLFRNRAFSAGNLAGLLASIGRGGMQFMLIIWLQGIWLPLHGFDYAATPLWAGIYLVPLTIGFLLAGPLSGYLSDRYGARAFATGGLLVVAATFVGLLMLPVEFPYWAFAALIAVNGIGSGLFSSPNTSAIMNSVPAGQRGAASGMRGTFFNSGTSLSIGIFFSLMIAGLANSLPATLTRGLEAQGVSSPVAASVGNLPPVGSLFAAFLGYNPIAKLLGPTGALDHLPASNVATLTGKEFFPRLISAPFHHGLVIVFAAAAIMTVIGAFASLLRGERYVHGERRIEDIEDFEDFEEEGAAA</sequence>
<comment type="subcellular location">
    <subcellularLocation>
        <location evidence="1">Cell membrane</location>
        <topology evidence="1">Multi-pass membrane protein</topology>
    </subcellularLocation>
</comment>
<protein>
    <submittedName>
        <fullName evidence="10">MFS family permease</fullName>
    </submittedName>
    <submittedName>
        <fullName evidence="11">Predicted arabinose efflux permease, MFS family</fullName>
    </submittedName>
</protein>
<keyword evidence="5 8" id="KW-1133">Transmembrane helix</keyword>
<feature type="transmembrane region" description="Helical" evidence="8">
    <location>
        <begin position="151"/>
        <end position="174"/>
    </location>
</feature>
<evidence type="ECO:0000256" key="2">
    <source>
        <dbReference type="ARBA" id="ARBA00022448"/>
    </source>
</evidence>
<name>A0A1I2PV93_9ACTN</name>